<dbReference type="InterPro" id="IPR011010">
    <property type="entry name" value="DNA_brk_join_enz"/>
</dbReference>
<sequence>MIFVLDVATGYRLQDIVSLTIYDLKEAIEKGYFEVQEKKQYKAWVTHTKKYPKSTRKQPDKRKHDIVPLLEAYIKDYIKDKKKSEYAFPSQKGRGCKYITEKSYSDILKKVSLDSEINLESITGHSLRKTYANRLYESTHDLEYVRIALGHKSVEVTKKYLGIEDKVKESAAKIAGSRL</sequence>
<evidence type="ECO:0000313" key="4">
    <source>
        <dbReference type="Proteomes" id="UP001144256"/>
    </source>
</evidence>
<evidence type="ECO:0000313" key="3">
    <source>
        <dbReference type="EMBL" id="GKX29025.1"/>
    </source>
</evidence>
<evidence type="ECO:0000256" key="1">
    <source>
        <dbReference type="ARBA" id="ARBA00023172"/>
    </source>
</evidence>
<feature type="domain" description="Tyr recombinase" evidence="2">
    <location>
        <begin position="1"/>
        <end position="173"/>
    </location>
</feature>
<dbReference type="AlphaFoldDB" id="A0A9W6DE25"/>
<proteinExistence type="predicted"/>
<protein>
    <submittedName>
        <fullName evidence="3">Site-specific integrase</fullName>
    </submittedName>
</protein>
<dbReference type="Pfam" id="PF00589">
    <property type="entry name" value="Phage_integrase"/>
    <property type="match status" value="1"/>
</dbReference>
<name>A0A9W6DE25_9FIRM</name>
<dbReference type="InterPro" id="IPR002104">
    <property type="entry name" value="Integrase_catalytic"/>
</dbReference>
<accession>A0A9W6DE25</accession>
<dbReference type="GO" id="GO:0003677">
    <property type="term" value="F:DNA binding"/>
    <property type="evidence" value="ECO:0007669"/>
    <property type="project" value="InterPro"/>
</dbReference>
<gene>
    <name evidence="3" type="ORF">SH1V18_15050</name>
</gene>
<dbReference type="EMBL" id="BRLB01000002">
    <property type="protein sequence ID" value="GKX29025.1"/>
    <property type="molecule type" value="Genomic_DNA"/>
</dbReference>
<keyword evidence="1" id="KW-0233">DNA recombination</keyword>
<dbReference type="SUPFAM" id="SSF56349">
    <property type="entry name" value="DNA breaking-rejoining enzymes"/>
    <property type="match status" value="1"/>
</dbReference>
<dbReference type="RefSeq" id="WP_281814095.1">
    <property type="nucleotide sequence ID" value="NZ_BRLB01000002.1"/>
</dbReference>
<reference evidence="3" key="1">
    <citation type="submission" date="2022-06" db="EMBL/GenBank/DDBJ databases">
        <title>Vallitalea longa sp. nov., an anaerobic bacterium isolated from marine sediment.</title>
        <authorList>
            <person name="Hirano S."/>
            <person name="Terahara T."/>
            <person name="Mori K."/>
            <person name="Hamada M."/>
            <person name="Matsumoto R."/>
            <person name="Kobayashi T."/>
        </authorList>
    </citation>
    <scope>NUCLEOTIDE SEQUENCE</scope>
    <source>
        <strain evidence="3">SH18-1</strain>
    </source>
</reference>
<dbReference type="Proteomes" id="UP001144256">
    <property type="component" value="Unassembled WGS sequence"/>
</dbReference>
<evidence type="ECO:0000259" key="2">
    <source>
        <dbReference type="PROSITE" id="PS51898"/>
    </source>
</evidence>
<dbReference type="InterPro" id="IPR050090">
    <property type="entry name" value="Tyrosine_recombinase_XerCD"/>
</dbReference>
<keyword evidence="4" id="KW-1185">Reference proteome</keyword>
<dbReference type="GO" id="GO:0006310">
    <property type="term" value="P:DNA recombination"/>
    <property type="evidence" value="ECO:0007669"/>
    <property type="project" value="UniProtKB-KW"/>
</dbReference>
<dbReference type="GO" id="GO:0015074">
    <property type="term" value="P:DNA integration"/>
    <property type="evidence" value="ECO:0007669"/>
    <property type="project" value="InterPro"/>
</dbReference>
<comment type="caution">
    <text evidence="3">The sequence shown here is derived from an EMBL/GenBank/DDBJ whole genome shotgun (WGS) entry which is preliminary data.</text>
</comment>
<dbReference type="Gene3D" id="1.10.443.10">
    <property type="entry name" value="Intergrase catalytic core"/>
    <property type="match status" value="1"/>
</dbReference>
<dbReference type="PANTHER" id="PTHR30349:SF82">
    <property type="entry name" value="INTEGRASE_RECOMBINASE YOEC-RELATED"/>
    <property type="match status" value="1"/>
</dbReference>
<dbReference type="InterPro" id="IPR013762">
    <property type="entry name" value="Integrase-like_cat_sf"/>
</dbReference>
<dbReference type="PROSITE" id="PS51898">
    <property type="entry name" value="TYR_RECOMBINASE"/>
    <property type="match status" value="1"/>
</dbReference>
<dbReference type="PANTHER" id="PTHR30349">
    <property type="entry name" value="PHAGE INTEGRASE-RELATED"/>
    <property type="match status" value="1"/>
</dbReference>
<organism evidence="3 4">
    <name type="scientific">Vallitalea longa</name>
    <dbReference type="NCBI Taxonomy" id="2936439"/>
    <lineage>
        <taxon>Bacteria</taxon>
        <taxon>Bacillati</taxon>
        <taxon>Bacillota</taxon>
        <taxon>Clostridia</taxon>
        <taxon>Lachnospirales</taxon>
        <taxon>Vallitaleaceae</taxon>
        <taxon>Vallitalea</taxon>
    </lineage>
</organism>